<evidence type="ECO:0000259" key="20">
    <source>
        <dbReference type="PROSITE" id="PS50868"/>
    </source>
</evidence>
<protein>
    <recommendedName>
        <fullName evidence="24">Histone-lysine N-methyltransferase</fullName>
    </recommendedName>
</protein>
<dbReference type="InterPro" id="IPR046341">
    <property type="entry name" value="SET_dom_sf"/>
</dbReference>
<dbReference type="SMART" id="SM00508">
    <property type="entry name" value="PostSET"/>
    <property type="match status" value="1"/>
</dbReference>
<feature type="domain" description="SET" evidence="19">
    <location>
        <begin position="2171"/>
        <end position="2290"/>
    </location>
</feature>
<feature type="region of interest" description="Disordered" evidence="16">
    <location>
        <begin position="1295"/>
        <end position="1314"/>
    </location>
</feature>
<comment type="subcellular location">
    <subcellularLocation>
        <location evidence="1">Nucleus</location>
    </subcellularLocation>
</comment>
<name>A0A8S1ETH4_9PELO</name>
<evidence type="ECO:0000256" key="7">
    <source>
        <dbReference type="ARBA" id="ARBA00022737"/>
    </source>
</evidence>
<dbReference type="GO" id="GO:0042800">
    <property type="term" value="F:histone H3K4 methyltransferase activity"/>
    <property type="evidence" value="ECO:0007669"/>
    <property type="project" value="TreeGrafter"/>
</dbReference>
<evidence type="ECO:0000256" key="4">
    <source>
        <dbReference type="ARBA" id="ARBA00022679"/>
    </source>
</evidence>
<reference evidence="22 23" key="1">
    <citation type="submission" date="2020-04" db="EMBL/GenBank/DDBJ databases">
        <authorList>
            <person name="Laetsch R D."/>
            <person name="Stevens L."/>
            <person name="Kumar S."/>
            <person name="Blaxter L. M."/>
        </authorList>
    </citation>
    <scope>NUCLEOTIDE SEQUENCE [LARGE SCALE GENOMIC DNA]</scope>
</reference>
<keyword evidence="8 14" id="KW-0863">Zinc-finger</keyword>
<keyword evidence="6" id="KW-0479">Metal-binding</keyword>
<evidence type="ECO:0000256" key="12">
    <source>
        <dbReference type="ARBA" id="ARBA00023163"/>
    </source>
</evidence>
<dbReference type="Pfam" id="PF13832">
    <property type="entry name" value="zf-HC5HC2H_2"/>
    <property type="match status" value="1"/>
</dbReference>
<dbReference type="InterPro" id="IPR003888">
    <property type="entry name" value="FYrich_N"/>
</dbReference>
<dbReference type="Pfam" id="PF05965">
    <property type="entry name" value="FYRC"/>
    <property type="match status" value="1"/>
</dbReference>
<dbReference type="CDD" id="cd15514">
    <property type="entry name" value="PHD6_KMT2C_like"/>
    <property type="match status" value="1"/>
</dbReference>
<dbReference type="GO" id="GO:0003677">
    <property type="term" value="F:DNA binding"/>
    <property type="evidence" value="ECO:0007669"/>
    <property type="project" value="UniProtKB-UniRule"/>
</dbReference>
<dbReference type="InterPro" id="IPR001965">
    <property type="entry name" value="Znf_PHD"/>
</dbReference>
<evidence type="ECO:0008006" key="24">
    <source>
        <dbReference type="Google" id="ProtNLM"/>
    </source>
</evidence>
<evidence type="ECO:0000256" key="3">
    <source>
        <dbReference type="ARBA" id="ARBA00022603"/>
    </source>
</evidence>
<keyword evidence="4" id="KW-0808">Transferase</keyword>
<evidence type="ECO:0000256" key="15">
    <source>
        <dbReference type="PROSITE-ProRule" id="PRU00267"/>
    </source>
</evidence>
<feature type="compositionally biased region" description="Basic and acidic residues" evidence="16">
    <location>
        <begin position="910"/>
        <end position="919"/>
    </location>
</feature>
<dbReference type="GO" id="GO:0044666">
    <property type="term" value="C:MLL3/4 complex"/>
    <property type="evidence" value="ECO:0007669"/>
    <property type="project" value="TreeGrafter"/>
</dbReference>
<dbReference type="Proteomes" id="UP000494206">
    <property type="component" value="Unassembled WGS sequence"/>
</dbReference>
<dbReference type="SMART" id="SM00398">
    <property type="entry name" value="HMG"/>
    <property type="match status" value="1"/>
</dbReference>
<dbReference type="InterPro" id="IPR003889">
    <property type="entry name" value="FYrich_C"/>
</dbReference>
<feature type="compositionally biased region" description="Basic residues" evidence="16">
    <location>
        <begin position="920"/>
        <end position="929"/>
    </location>
</feature>
<keyword evidence="13 15" id="KW-0539">Nucleus</keyword>
<dbReference type="PANTHER" id="PTHR45888:SF6">
    <property type="entry name" value="HL01030P-RELATED"/>
    <property type="match status" value="1"/>
</dbReference>
<keyword evidence="23" id="KW-1185">Reference proteome</keyword>
<gene>
    <name evidence="22" type="ORF">CBOVIS_LOCUS5378</name>
</gene>
<dbReference type="InterPro" id="IPR001214">
    <property type="entry name" value="SET_dom"/>
</dbReference>
<feature type="region of interest" description="Disordered" evidence="16">
    <location>
        <begin position="125"/>
        <end position="269"/>
    </location>
</feature>
<evidence type="ECO:0000256" key="6">
    <source>
        <dbReference type="ARBA" id="ARBA00022723"/>
    </source>
</evidence>
<dbReference type="Pfam" id="PF00856">
    <property type="entry name" value="SET"/>
    <property type="match status" value="1"/>
</dbReference>
<dbReference type="Gene3D" id="3.30.40.10">
    <property type="entry name" value="Zinc/RING finger domain, C3HC4 (zinc finger)"/>
    <property type="match status" value="4"/>
</dbReference>
<dbReference type="PROSITE" id="PS51542">
    <property type="entry name" value="FYRN"/>
    <property type="match status" value="1"/>
</dbReference>
<dbReference type="InterPro" id="IPR003616">
    <property type="entry name" value="Post-SET_dom"/>
</dbReference>
<feature type="compositionally biased region" description="Basic and acidic residues" evidence="16">
    <location>
        <begin position="764"/>
        <end position="779"/>
    </location>
</feature>
<dbReference type="Gene3D" id="1.10.30.10">
    <property type="entry name" value="High mobility group box domain"/>
    <property type="match status" value="1"/>
</dbReference>
<feature type="domain" description="Post-SET" evidence="20">
    <location>
        <begin position="2298"/>
        <end position="2314"/>
    </location>
</feature>
<dbReference type="PROSITE" id="PS51543">
    <property type="entry name" value="FYRC"/>
    <property type="match status" value="1"/>
</dbReference>
<dbReference type="SUPFAM" id="SSF57903">
    <property type="entry name" value="FYVE/PHD zinc finger"/>
    <property type="match status" value="3"/>
</dbReference>
<dbReference type="PROSITE" id="PS50118">
    <property type="entry name" value="HMG_BOX_2"/>
    <property type="match status" value="1"/>
</dbReference>
<dbReference type="SMART" id="SM00249">
    <property type="entry name" value="PHD"/>
    <property type="match status" value="5"/>
</dbReference>
<keyword evidence="15" id="KW-0238">DNA-binding</keyword>
<feature type="DNA-binding region" description="HMG box" evidence="15">
    <location>
        <begin position="863"/>
        <end position="929"/>
    </location>
</feature>
<evidence type="ECO:0000256" key="5">
    <source>
        <dbReference type="ARBA" id="ARBA00022691"/>
    </source>
</evidence>
<feature type="compositionally biased region" description="Polar residues" evidence="16">
    <location>
        <begin position="783"/>
        <end position="795"/>
    </location>
</feature>
<dbReference type="OrthoDB" id="308383at2759"/>
<evidence type="ECO:0000259" key="18">
    <source>
        <dbReference type="PROSITE" id="PS50118"/>
    </source>
</evidence>
<keyword evidence="10" id="KW-0156">Chromatin regulator</keyword>
<evidence type="ECO:0000256" key="9">
    <source>
        <dbReference type="ARBA" id="ARBA00022833"/>
    </source>
</evidence>
<comment type="caution">
    <text evidence="22">The sequence shown here is derived from an EMBL/GenBank/DDBJ whole genome shotgun (WGS) entry which is preliminary data.</text>
</comment>
<keyword evidence="3" id="KW-0489">Methyltransferase</keyword>
<evidence type="ECO:0000256" key="10">
    <source>
        <dbReference type="ARBA" id="ARBA00022853"/>
    </source>
</evidence>
<evidence type="ECO:0000256" key="2">
    <source>
        <dbReference type="ARBA" id="ARBA00022553"/>
    </source>
</evidence>
<feature type="region of interest" description="Disordered" evidence="16">
    <location>
        <begin position="758"/>
        <end position="849"/>
    </location>
</feature>
<dbReference type="InterPro" id="IPR011011">
    <property type="entry name" value="Znf_FYVE_PHD"/>
</dbReference>
<dbReference type="GO" id="GO:0008270">
    <property type="term" value="F:zinc ion binding"/>
    <property type="evidence" value="ECO:0007669"/>
    <property type="project" value="UniProtKB-KW"/>
</dbReference>
<dbReference type="PROSITE" id="PS50868">
    <property type="entry name" value="POST_SET"/>
    <property type="match status" value="1"/>
</dbReference>
<dbReference type="Gene3D" id="2.170.270.10">
    <property type="entry name" value="SET domain"/>
    <property type="match status" value="1"/>
</dbReference>
<dbReference type="EMBL" id="CADEPM010000003">
    <property type="protein sequence ID" value="CAB3402815.1"/>
    <property type="molecule type" value="Genomic_DNA"/>
</dbReference>
<dbReference type="GO" id="GO:0003713">
    <property type="term" value="F:transcription coactivator activity"/>
    <property type="evidence" value="ECO:0007669"/>
    <property type="project" value="TreeGrafter"/>
</dbReference>
<evidence type="ECO:0000256" key="13">
    <source>
        <dbReference type="ARBA" id="ARBA00023242"/>
    </source>
</evidence>
<dbReference type="PROSITE" id="PS50280">
    <property type="entry name" value="SET"/>
    <property type="match status" value="1"/>
</dbReference>
<feature type="region of interest" description="Disordered" evidence="16">
    <location>
        <begin position="580"/>
        <end position="609"/>
    </location>
</feature>
<dbReference type="GO" id="GO:0005700">
    <property type="term" value="C:polytene chromosome"/>
    <property type="evidence" value="ECO:0007669"/>
    <property type="project" value="UniProtKB-ARBA"/>
</dbReference>
<evidence type="ECO:0000256" key="8">
    <source>
        <dbReference type="ARBA" id="ARBA00022771"/>
    </source>
</evidence>
<feature type="compositionally biased region" description="Low complexity" evidence="16">
    <location>
        <begin position="825"/>
        <end position="839"/>
    </location>
</feature>
<dbReference type="PROSITE" id="PS51805">
    <property type="entry name" value="EPHD"/>
    <property type="match status" value="1"/>
</dbReference>
<dbReference type="Gene3D" id="3.30.160.360">
    <property type="match status" value="1"/>
</dbReference>
<keyword evidence="7" id="KW-0677">Repeat</keyword>
<feature type="region of interest" description="Disordered" evidence="16">
    <location>
        <begin position="910"/>
        <end position="956"/>
    </location>
</feature>
<dbReference type="Pfam" id="PF09011">
    <property type="entry name" value="HMG_box_2"/>
    <property type="match status" value="1"/>
</dbReference>
<evidence type="ECO:0000256" key="1">
    <source>
        <dbReference type="ARBA" id="ARBA00004123"/>
    </source>
</evidence>
<feature type="region of interest" description="Disordered" evidence="16">
    <location>
        <begin position="2091"/>
        <end position="2118"/>
    </location>
</feature>
<dbReference type="InterPro" id="IPR034732">
    <property type="entry name" value="EPHD"/>
</dbReference>
<accession>A0A8S1ETH4</accession>
<dbReference type="GO" id="GO:0032259">
    <property type="term" value="P:methylation"/>
    <property type="evidence" value="ECO:0007669"/>
    <property type="project" value="UniProtKB-KW"/>
</dbReference>
<dbReference type="CDD" id="cd15513">
    <property type="entry name" value="PHD5_KMT2C_like"/>
    <property type="match status" value="1"/>
</dbReference>
<dbReference type="PANTHER" id="PTHR45888">
    <property type="entry name" value="HL01030P-RELATED"/>
    <property type="match status" value="1"/>
</dbReference>
<keyword evidence="9" id="KW-0862">Zinc</keyword>
<dbReference type="FunFam" id="3.30.40.10:FF:000002">
    <property type="entry name" value="Histone-lysine N-methyltransferase"/>
    <property type="match status" value="1"/>
</dbReference>
<dbReference type="InterPro" id="IPR019787">
    <property type="entry name" value="Znf_PHD-finger"/>
</dbReference>
<feature type="compositionally biased region" description="Polar residues" evidence="16">
    <location>
        <begin position="208"/>
        <end position="235"/>
    </location>
</feature>
<feature type="region of interest" description="Disordered" evidence="16">
    <location>
        <begin position="1023"/>
        <end position="1046"/>
    </location>
</feature>
<dbReference type="Pfam" id="PF00628">
    <property type="entry name" value="PHD"/>
    <property type="match status" value="1"/>
</dbReference>
<dbReference type="SUPFAM" id="SSF82199">
    <property type="entry name" value="SET domain"/>
    <property type="match status" value="1"/>
</dbReference>
<keyword evidence="5" id="KW-0949">S-adenosyl-L-methionine</keyword>
<evidence type="ECO:0000256" key="11">
    <source>
        <dbReference type="ARBA" id="ARBA00023015"/>
    </source>
</evidence>
<keyword evidence="11" id="KW-0805">Transcription regulation</keyword>
<dbReference type="GO" id="GO:0045944">
    <property type="term" value="P:positive regulation of transcription by RNA polymerase II"/>
    <property type="evidence" value="ECO:0007669"/>
    <property type="project" value="TreeGrafter"/>
</dbReference>
<feature type="compositionally biased region" description="Polar residues" evidence="16">
    <location>
        <begin position="932"/>
        <end position="947"/>
    </location>
</feature>
<evidence type="ECO:0000259" key="21">
    <source>
        <dbReference type="PROSITE" id="PS51805"/>
    </source>
</evidence>
<feature type="compositionally biased region" description="Basic residues" evidence="16">
    <location>
        <begin position="1023"/>
        <end position="1033"/>
    </location>
</feature>
<keyword evidence="2" id="KW-0597">Phosphoprotein</keyword>
<dbReference type="SUPFAM" id="SSF47095">
    <property type="entry name" value="HMG-box"/>
    <property type="match status" value="1"/>
</dbReference>
<evidence type="ECO:0000313" key="23">
    <source>
        <dbReference type="Proteomes" id="UP000494206"/>
    </source>
</evidence>
<dbReference type="SMART" id="SM00317">
    <property type="entry name" value="SET"/>
    <property type="match status" value="1"/>
</dbReference>
<dbReference type="InterPro" id="IPR036910">
    <property type="entry name" value="HMG_box_dom_sf"/>
</dbReference>
<evidence type="ECO:0000313" key="22">
    <source>
        <dbReference type="EMBL" id="CAB3402815.1"/>
    </source>
</evidence>
<proteinExistence type="predicted"/>
<sequence length="2314" mass="258838">MICIECGGTAFNGGELCELCMDMNGMSGNICLQSAMASAINVCGLCALTVQMDSRNCTQCKKSIHLSCDSSEAGLEGFVCMNCRRTPMVSDIMLTAASRDTLSPLHEPSTVSHITLAPSIQSISNSFTQPSLPPNPPQDFTEIYPQHQPSSLPQPHVIDEISDGATNDSARNSPFYAESSDIDEDFVPGSTRGRGRGAESGAKKKPTRGTSLLKKQTTIPQTGFYSPAQLQALTQPTRGKRGKRGTKAPAKGGGRGRGRGRSTANTMQGPPMMQQLVQNQPSNIFPPPTMYPPVNIPPAIREVDELMMEDETSRQSATRADDAEYVRTIVVCNASDPFLKQACICLICGAVGRDTESSMVACSNCAQTYHTYCVGLHDKLNSTVMFRGWRCLDCTVCEGCGNGGDESKLLLCEECDISYHIYCLRPPLEQIPSGPWRCQWCARCRRCNIKVNLGSDLTRDGICHPCNSLRGCPRCKKTYNVGDKLIRCSQCHKWQHGVCENLYNDEMLEQAALNRMRCTACRPNKSIIAAGFDSANVVICDNVALSKNADEVLKSKFMPSLCRPSFETYGYRDSFDHYGDDDYNPAEDPETTYVQRGRGRGNPGGRRGTHRIGIGGIYAKLPRHRVLALTEEVAAMNSLDDDDVKKMKRPRKPRRSQLEDAYPPAIQEAFFGITPVEGKTLVDISVEEPSLAEYGNGRIGQQHETGHELSSEATEMLRNDINENEFLENMDLHEMDTDLDNVDLSLLFNDDEYDDDFEDSLTGLERDTNGETDLEDIKPFEPTSFSMDQPSSSGVQFQQNPPQFPLNENGNNFAQAMPPQPPPVQTTAPAPVRANAPRNSSTNAEAPERYQFSERWEEDEPLGLQATTAAVLYANEKHGHLKEQYPEWSDRVKQIQRLWRTLSSEERQEYVNRARENRTNRGRQPRPRRAIANSTSVDSPTTQSPGPNQMGRGDGFKVPAVPIGGGTPGYDQESVPPPKQVKITCHLTPEVHQQYRQMLDKLSDLEKVVLAVDADLAKQRKQKKNLAAKKRQMAKTVSQSPDYDGRPVDLNEADKLCFLQLTDSIKTLQSELENQKRELKLHESSVRDFEVKNAILRNESEVTPQMIEQTQMMNQQVAVAHDTARINMIRQQQMMQMQQRMPGVPPQPGGPQIPPGAPMPMHAMRVPQQMPFGAAPPPGAMVRPGGPPLTLQQQQQQEMQRRMIIQQQQQQRRAMRSMILGGVRLDQITNIIEKEVYEVLDDVIIHISICIDGPPKENNMLKRLLDPAAAGPQPHLPPGHPPPNMIAPQMEPVVEGPRPKKKRTVQKKAAQSLNSGSEYDGWVEKMRTRFRLCQEIPRRAKEPPLKNPGAAFSTMAISDINEKSDRHVLTGDDFGKLTMTYVDDYFTGNDRTSRVLFHKDTSMNEIIPNANLAAFYSQPPPPEDEFIFDEYDQPSTSYHPLAVLSNWLNSRRLNPLEHIRTSSRGFDVPIPIEPLRRMFYAESKEGDVEVTITASVEESENCDEKGSIGEVIKKIKDILGLKEDLNVRIDTPPRSPSVGPSNENEENVEDKAIKMEVDDGSDSPSSQIMNKVIKKEIESERCKHCSKSIEGVSCVRQKMGKLGLLPSDAPDEANEETASFCSMRCYFELMATSKVSLSQEEINAAEQHVSEETFNRLKQIHADNLVKAISQGKSKLSCAPSVSMEGLISPKDTRFMMDEGRKERITMIPVSTLTKTNEAASAAETTKTPSDEWTTYTADHQLSFKNLQIVHQDYINAPKMGVPFPPHELDQRQCVLCGMRGDGEPSKCGRLLSLTEYIWVHVNCALWSTEVFENPTGGLMHVDRAVIRASKVFCGLCGRAGASIKCHKMGCMYSFHVLCAQRTNGFFIKDRTFICRNHEQVTTNVTVTRLDALRRIYIQRDENELLAKLFELSDGPKLCLRLGALTFYNIGQLLPEQLKSFHNANFIYPVGYKVHRWFWSPNSHRDRMLFECTISDKDIKPFFTVKSVENPAICYTGRNATEAWKPVFEQVHQVRQAVDMLRFFSGHIHGETLYGLNENVITKITESLPGVDTMYSYNLRHGSTPILELPLAENPMGCARAEPRLRTLIKHNRTKPGASSSAVSKDERASKTTGRTRGTKTNFMDEQAAAQIKALGLSAEYAALYLKGMEPIQSNSQIFSAYQKMRKEWRNTVYLARSKIQGLGLYACRDIAMGDFIIEYKGEIIRSELGEVREKRYNAQNRGVYMFRIDEELIIDATMAGGPARYINHSCDPNCSTRILDAGSGPADKKIIITANRPIMAHEELTYDYQFELEDSTDKIPCLCGAPNCVKWMN</sequence>
<feature type="compositionally biased region" description="Acidic residues" evidence="16">
    <location>
        <begin position="581"/>
        <end position="590"/>
    </location>
</feature>
<feature type="compositionally biased region" description="Low complexity" evidence="16">
    <location>
        <begin position="145"/>
        <end position="156"/>
    </location>
</feature>
<evidence type="ECO:0000259" key="17">
    <source>
        <dbReference type="PROSITE" id="PS50016"/>
    </source>
</evidence>
<feature type="domain" description="HMG box" evidence="18">
    <location>
        <begin position="863"/>
        <end position="929"/>
    </location>
</feature>
<evidence type="ECO:0000259" key="19">
    <source>
        <dbReference type="PROSITE" id="PS50280"/>
    </source>
</evidence>
<feature type="domain" description="PHD-type" evidence="17">
    <location>
        <begin position="391"/>
        <end position="444"/>
    </location>
</feature>
<dbReference type="SMART" id="SM00542">
    <property type="entry name" value="FYRC"/>
    <property type="match status" value="1"/>
</dbReference>
<dbReference type="InterPro" id="IPR013083">
    <property type="entry name" value="Znf_RING/FYVE/PHD"/>
</dbReference>
<dbReference type="PROSITE" id="PS50016">
    <property type="entry name" value="ZF_PHD_2"/>
    <property type="match status" value="1"/>
</dbReference>
<evidence type="ECO:0000256" key="14">
    <source>
        <dbReference type="PROSITE-ProRule" id="PRU00146"/>
    </source>
</evidence>
<dbReference type="Pfam" id="PF05964">
    <property type="entry name" value="FYRN"/>
    <property type="match status" value="1"/>
</dbReference>
<feature type="domain" description="PHD-type" evidence="21">
    <location>
        <begin position="1771"/>
        <end position="1879"/>
    </location>
</feature>
<dbReference type="InterPro" id="IPR009071">
    <property type="entry name" value="HMG_box_dom"/>
</dbReference>
<organism evidence="22 23">
    <name type="scientific">Caenorhabditis bovis</name>
    <dbReference type="NCBI Taxonomy" id="2654633"/>
    <lineage>
        <taxon>Eukaryota</taxon>
        <taxon>Metazoa</taxon>
        <taxon>Ecdysozoa</taxon>
        <taxon>Nematoda</taxon>
        <taxon>Chromadorea</taxon>
        <taxon>Rhabditida</taxon>
        <taxon>Rhabditina</taxon>
        <taxon>Rhabditomorpha</taxon>
        <taxon>Rhabditoidea</taxon>
        <taxon>Rhabditidae</taxon>
        <taxon>Peloderinae</taxon>
        <taxon>Caenorhabditis</taxon>
    </lineage>
</organism>
<keyword evidence="12" id="KW-0804">Transcription</keyword>
<dbReference type="CDD" id="cd21997">
    <property type="entry name" value="HMG_KMT2C-like"/>
    <property type="match status" value="1"/>
</dbReference>
<evidence type="ECO:0000256" key="16">
    <source>
        <dbReference type="SAM" id="MobiDB-lite"/>
    </source>
</evidence>
<dbReference type="SMART" id="SM00541">
    <property type="entry name" value="FYRN"/>
    <property type="match status" value="1"/>
</dbReference>